<name>A0A2M7WTR8_9BACT</name>
<comment type="caution">
    <text evidence="3">The sequence shown here is derived from an EMBL/GenBank/DDBJ whole genome shotgun (WGS) entry which is preliminary data.</text>
</comment>
<dbReference type="InterPro" id="IPR036569">
    <property type="entry name" value="RpiB_LacA_LacB_sf"/>
</dbReference>
<comment type="similarity">
    <text evidence="1">Belongs to the LacAB/RpiB family.</text>
</comment>
<feature type="binding site" evidence="2">
    <location>
        <position position="143"/>
    </location>
    <ligand>
        <name>D-ribulose 5-phosphate</name>
        <dbReference type="ChEBI" id="CHEBI:58121"/>
    </ligand>
</feature>
<feature type="binding site" evidence="2">
    <location>
        <begin position="8"/>
        <end position="9"/>
    </location>
    <ligand>
        <name>D-ribulose 5-phosphate</name>
        <dbReference type="ChEBI" id="CHEBI:58121"/>
    </ligand>
</feature>
<evidence type="ECO:0000313" key="4">
    <source>
        <dbReference type="Proteomes" id="UP000231487"/>
    </source>
</evidence>
<dbReference type="PIRSF" id="PIRSF005384">
    <property type="entry name" value="RpiB_LacA_B"/>
    <property type="match status" value="1"/>
</dbReference>
<dbReference type="SUPFAM" id="SSF89623">
    <property type="entry name" value="Ribose/Galactose isomerase RpiB/AlsB"/>
    <property type="match status" value="1"/>
</dbReference>
<feature type="binding site" evidence="2">
    <location>
        <begin position="68"/>
        <end position="72"/>
    </location>
    <ligand>
        <name>D-ribulose 5-phosphate</name>
        <dbReference type="ChEBI" id="CHEBI:58121"/>
    </ligand>
</feature>
<proteinExistence type="inferred from homology"/>
<dbReference type="PANTHER" id="PTHR30345">
    <property type="entry name" value="RIBOSE-5-PHOSPHATE ISOMERASE B"/>
    <property type="match status" value="1"/>
</dbReference>
<evidence type="ECO:0000256" key="2">
    <source>
        <dbReference type="PIRSR" id="PIRSR005384-2"/>
    </source>
</evidence>
<keyword evidence="3" id="KW-0413">Isomerase</keyword>
<dbReference type="EMBL" id="PFXE01000040">
    <property type="protein sequence ID" value="PJA33420.1"/>
    <property type="molecule type" value="Genomic_DNA"/>
</dbReference>
<sequence>MKIYIGTDHAGLAQKEKIIEYLRENGYEVVDKGAHEYDEEDDYPDFAIPVAREVSKNPQNSLGIILGGSGQGEAIVANRFSHVRAAVFYGNAYSLTNNVSNLHFTREHNDANVLCLGSRFITDEEAVQAVQTWINTSFSNGERHKRRIIKIDRAHE</sequence>
<dbReference type="GO" id="GO:0019316">
    <property type="term" value="P:D-allose catabolic process"/>
    <property type="evidence" value="ECO:0007669"/>
    <property type="project" value="TreeGrafter"/>
</dbReference>
<gene>
    <name evidence="3" type="ORF">CO184_02060</name>
</gene>
<feature type="binding site" evidence="2">
    <location>
        <position position="147"/>
    </location>
    <ligand>
        <name>D-ribulose 5-phosphate</name>
        <dbReference type="ChEBI" id="CHEBI:58121"/>
    </ligand>
</feature>
<protein>
    <submittedName>
        <fullName evidence="3">Ribose-5-phosphate isomerase</fullName>
    </submittedName>
</protein>
<dbReference type="Gene3D" id="3.40.1400.10">
    <property type="entry name" value="Sugar-phosphate isomerase, RpiB/LacA/LacB"/>
    <property type="match status" value="1"/>
</dbReference>
<evidence type="ECO:0000256" key="1">
    <source>
        <dbReference type="ARBA" id="ARBA00008754"/>
    </source>
</evidence>
<feature type="binding site" evidence="2">
    <location>
        <position position="119"/>
    </location>
    <ligand>
        <name>D-ribulose 5-phosphate</name>
        <dbReference type="ChEBI" id="CHEBI:58121"/>
    </ligand>
</feature>
<dbReference type="Proteomes" id="UP000231487">
    <property type="component" value="Unassembled WGS sequence"/>
</dbReference>
<dbReference type="InterPro" id="IPR003500">
    <property type="entry name" value="RpiB_LacA_LacB"/>
</dbReference>
<dbReference type="NCBIfam" id="TIGR00689">
    <property type="entry name" value="rpiB_lacA_lacB"/>
    <property type="match status" value="1"/>
</dbReference>
<dbReference type="Pfam" id="PF02502">
    <property type="entry name" value="LacAB_rpiB"/>
    <property type="match status" value="1"/>
</dbReference>
<reference evidence="4" key="1">
    <citation type="submission" date="2017-09" db="EMBL/GenBank/DDBJ databases">
        <title>Depth-based differentiation of microbial function through sediment-hosted aquifers and enrichment of novel symbionts in the deep terrestrial subsurface.</title>
        <authorList>
            <person name="Probst A.J."/>
            <person name="Ladd B."/>
            <person name="Jarett J.K."/>
            <person name="Geller-Mcgrath D.E."/>
            <person name="Sieber C.M.K."/>
            <person name="Emerson J.B."/>
            <person name="Anantharaman K."/>
            <person name="Thomas B.C."/>
            <person name="Malmstrom R."/>
            <person name="Stieglmeier M."/>
            <person name="Klingl A."/>
            <person name="Woyke T."/>
            <person name="Ryan C.M."/>
            <person name="Banfield J.F."/>
        </authorList>
    </citation>
    <scope>NUCLEOTIDE SEQUENCE [LARGE SCALE GENOMIC DNA]</scope>
</reference>
<dbReference type="NCBIfam" id="NF004051">
    <property type="entry name" value="PRK05571.1"/>
    <property type="match status" value="1"/>
</dbReference>
<dbReference type="GO" id="GO:0004751">
    <property type="term" value="F:ribose-5-phosphate isomerase activity"/>
    <property type="evidence" value="ECO:0007669"/>
    <property type="project" value="TreeGrafter"/>
</dbReference>
<dbReference type="GO" id="GO:0009052">
    <property type="term" value="P:pentose-phosphate shunt, non-oxidative branch"/>
    <property type="evidence" value="ECO:0007669"/>
    <property type="project" value="TreeGrafter"/>
</dbReference>
<accession>A0A2M7WTR8</accession>
<evidence type="ECO:0000313" key="3">
    <source>
        <dbReference type="EMBL" id="PJA33420.1"/>
    </source>
</evidence>
<dbReference type="AlphaFoldDB" id="A0A2M7WTR8"/>
<organism evidence="3 4">
    <name type="scientific">Candidatus Zambryskibacteria bacterium CG_4_9_14_3_um_filter_40_16</name>
    <dbReference type="NCBI Taxonomy" id="1975111"/>
    <lineage>
        <taxon>Bacteria</taxon>
        <taxon>Candidatus Zambryskiibacteriota</taxon>
    </lineage>
</organism>
<dbReference type="PANTHER" id="PTHR30345:SF0">
    <property type="entry name" value="DNA DAMAGE-REPAIR_TOLERATION PROTEIN DRT102"/>
    <property type="match status" value="1"/>
</dbReference>
<feature type="binding site" evidence="2">
    <location>
        <position position="109"/>
    </location>
    <ligand>
        <name>D-ribulose 5-phosphate</name>
        <dbReference type="ChEBI" id="CHEBI:58121"/>
    </ligand>
</feature>